<gene>
    <name evidence="2" type="ORF">ACN38_g1253</name>
</gene>
<reference evidence="2 3" key="1">
    <citation type="submission" date="2015-08" db="EMBL/GenBank/DDBJ databases">
        <title>Genome sequencing of Penicillium nordicum.</title>
        <authorList>
            <person name="Nguyen H.D."/>
            <person name="Seifert K.A."/>
        </authorList>
    </citation>
    <scope>NUCLEOTIDE SEQUENCE [LARGE SCALE GENOMIC DNA]</scope>
    <source>
        <strain evidence="2 3">DAOMC 185683</strain>
    </source>
</reference>
<dbReference type="EMBL" id="LHQQ01000012">
    <property type="protein sequence ID" value="KOS47814.1"/>
    <property type="molecule type" value="Genomic_DNA"/>
</dbReference>
<dbReference type="Pfam" id="PF24539">
    <property type="entry name" value="DUF7600"/>
    <property type="match status" value="1"/>
</dbReference>
<evidence type="ECO:0000259" key="1">
    <source>
        <dbReference type="Pfam" id="PF24539"/>
    </source>
</evidence>
<proteinExistence type="predicted"/>
<evidence type="ECO:0000313" key="3">
    <source>
        <dbReference type="Proteomes" id="UP000037696"/>
    </source>
</evidence>
<feature type="domain" description="DUF7600" evidence="1">
    <location>
        <begin position="263"/>
        <end position="429"/>
    </location>
</feature>
<dbReference type="SUPFAM" id="SSF81383">
    <property type="entry name" value="F-box domain"/>
    <property type="match status" value="1"/>
</dbReference>
<organism evidence="2 3">
    <name type="scientific">Penicillium nordicum</name>
    <dbReference type="NCBI Taxonomy" id="229535"/>
    <lineage>
        <taxon>Eukaryota</taxon>
        <taxon>Fungi</taxon>
        <taxon>Dikarya</taxon>
        <taxon>Ascomycota</taxon>
        <taxon>Pezizomycotina</taxon>
        <taxon>Eurotiomycetes</taxon>
        <taxon>Eurotiomycetidae</taxon>
        <taxon>Eurotiales</taxon>
        <taxon>Aspergillaceae</taxon>
        <taxon>Penicillium</taxon>
    </lineage>
</organism>
<protein>
    <recommendedName>
        <fullName evidence="1">DUF7600 domain-containing protein</fullName>
    </recommendedName>
</protein>
<dbReference type="InterPro" id="IPR056021">
    <property type="entry name" value="DUF7600"/>
</dbReference>
<dbReference type="OrthoDB" id="5273847at2759"/>
<sequence>MASYRAVYLTSDGTQLSDVAVTDFDWLEELFRDSPSPLDFEKFGPWFDMAQDREKAFLFHESCWSALIEHFENREVDLNKLFEVCKNIPGSAGPSGILDYGRERKDPWHPLERPIIQGIEDATKKLPKAKRENIYSSNNPTSTTHCFGLLAIEIRLEIASYLSTIDFFSLRYASRAMAPLFQLQSFWKTRFRVNGDRGFLAYLAEAPQSREKKNWRSIYHCTARIDEPHLQLWTLRRIWRHNQWLAFRCSMVKALDDQSSSDNNLLSELSWKEASTKMRCDRTCRQGQDRTTCRSCWAYHYAVIQTVSLQNIIGFAVSILPERTKTYITGFDLISADAGAQNILFGYRLPGKQIAINFRGQKLRGFDVFLGDGEIQAIRPIFNTNTDTDTRWIGDIEGKCDYSVTETITTQLISEDGIKAILGKFDMLKDV</sequence>
<accession>A0A0M8PFV5</accession>
<name>A0A0M8PFV5_9EURO</name>
<dbReference type="STRING" id="229535.A0A0M8PFV5"/>
<evidence type="ECO:0000313" key="2">
    <source>
        <dbReference type="EMBL" id="KOS47814.1"/>
    </source>
</evidence>
<comment type="caution">
    <text evidence="2">The sequence shown here is derived from an EMBL/GenBank/DDBJ whole genome shotgun (WGS) entry which is preliminary data.</text>
</comment>
<dbReference type="AlphaFoldDB" id="A0A0M8PFV5"/>
<keyword evidence="3" id="KW-1185">Reference proteome</keyword>
<dbReference type="InterPro" id="IPR036047">
    <property type="entry name" value="F-box-like_dom_sf"/>
</dbReference>
<dbReference type="Proteomes" id="UP000037696">
    <property type="component" value="Unassembled WGS sequence"/>
</dbReference>